<reference evidence="2" key="1">
    <citation type="submission" date="2022-05" db="EMBL/GenBank/DDBJ databases">
        <title>The Musa troglodytarum L. genome provides insights into the mechanism of non-climacteric behaviour and enrichment of carotenoids.</title>
        <authorList>
            <person name="Wang J."/>
        </authorList>
    </citation>
    <scope>NUCLEOTIDE SEQUENCE</scope>
    <source>
        <tissue evidence="2">Leaf</tissue>
    </source>
</reference>
<dbReference type="AlphaFoldDB" id="A0A9E7ENJ3"/>
<feature type="compositionally biased region" description="Low complexity" evidence="1">
    <location>
        <begin position="71"/>
        <end position="89"/>
    </location>
</feature>
<evidence type="ECO:0000256" key="1">
    <source>
        <dbReference type="SAM" id="MobiDB-lite"/>
    </source>
</evidence>
<gene>
    <name evidence="2" type="ORF">MUK42_06748</name>
</gene>
<dbReference type="Proteomes" id="UP001055439">
    <property type="component" value="Chromosome 10"/>
</dbReference>
<feature type="region of interest" description="Disordered" evidence="1">
    <location>
        <begin position="67"/>
        <end position="89"/>
    </location>
</feature>
<accession>A0A9E7ENJ3</accession>
<name>A0A9E7ENJ3_9LILI</name>
<sequence length="178" mass="18278">MTTVNSVFSLKSTSSPATAFHSNSLTKLATKYSRCSIAGPNPAQTLLPTPNGIILIALLPVTSTPCPAPPSKNRSGLNSSGSSHTPSSHPISATIKFTVAPFGMSYPASVTSSDTACGSTKCAGGCRRSPSITTAFRYGILWRSSSLTSSASLPATAATSCHSLSCTSWFLTSSAMIH</sequence>
<organism evidence="2 3">
    <name type="scientific">Musa troglodytarum</name>
    <name type="common">fe'i banana</name>
    <dbReference type="NCBI Taxonomy" id="320322"/>
    <lineage>
        <taxon>Eukaryota</taxon>
        <taxon>Viridiplantae</taxon>
        <taxon>Streptophyta</taxon>
        <taxon>Embryophyta</taxon>
        <taxon>Tracheophyta</taxon>
        <taxon>Spermatophyta</taxon>
        <taxon>Magnoliopsida</taxon>
        <taxon>Liliopsida</taxon>
        <taxon>Zingiberales</taxon>
        <taxon>Musaceae</taxon>
        <taxon>Musa</taxon>
    </lineage>
</organism>
<keyword evidence="3" id="KW-1185">Reference proteome</keyword>
<evidence type="ECO:0000313" key="3">
    <source>
        <dbReference type="Proteomes" id="UP001055439"/>
    </source>
</evidence>
<dbReference type="EMBL" id="CP097503">
    <property type="protein sequence ID" value="URD80965.1"/>
    <property type="molecule type" value="Genomic_DNA"/>
</dbReference>
<protein>
    <submittedName>
        <fullName evidence="2">Uncharacterized protein</fullName>
    </submittedName>
</protein>
<evidence type="ECO:0000313" key="2">
    <source>
        <dbReference type="EMBL" id="URD80965.1"/>
    </source>
</evidence>
<proteinExistence type="predicted"/>